<proteinExistence type="predicted"/>
<dbReference type="InterPro" id="IPR045854">
    <property type="entry name" value="NO2/SO3_Rdtase_4Fe4S_sf"/>
</dbReference>
<keyword evidence="3" id="KW-0411">Iron-sulfur</keyword>
<feature type="domain" description="Nitrite/sulphite reductase 4Fe-4S" evidence="4">
    <location>
        <begin position="60"/>
        <end position="163"/>
    </location>
</feature>
<organism evidence="5 6">
    <name type="scientific">Cohnella herbarum</name>
    <dbReference type="NCBI Taxonomy" id="2728023"/>
    <lineage>
        <taxon>Bacteria</taxon>
        <taxon>Bacillati</taxon>
        <taxon>Bacillota</taxon>
        <taxon>Bacilli</taxon>
        <taxon>Bacillales</taxon>
        <taxon>Paenibacillaceae</taxon>
        <taxon>Cohnella</taxon>
    </lineage>
</organism>
<reference evidence="5 6" key="1">
    <citation type="submission" date="2020-04" db="EMBL/GenBank/DDBJ databases">
        <title>Genome sequencing of novel species.</title>
        <authorList>
            <person name="Heo J."/>
            <person name="Kim S.-J."/>
            <person name="Kim J.-S."/>
            <person name="Hong S.-B."/>
            <person name="Kwon S.-W."/>
        </authorList>
    </citation>
    <scope>NUCLEOTIDE SEQUENCE [LARGE SCALE GENOMIC DNA]</scope>
    <source>
        <strain evidence="5 6">MFER-1</strain>
    </source>
</reference>
<dbReference type="EMBL" id="CP051680">
    <property type="protein sequence ID" value="QJD88009.1"/>
    <property type="molecule type" value="Genomic_DNA"/>
</dbReference>
<dbReference type="AlphaFoldDB" id="A0A7Z2ZQC7"/>
<dbReference type="InterPro" id="IPR006067">
    <property type="entry name" value="NO2/SO3_Rdtase_4Fe4S_dom"/>
</dbReference>
<dbReference type="Proteomes" id="UP000502248">
    <property type="component" value="Chromosome"/>
</dbReference>
<dbReference type="SUPFAM" id="SSF56014">
    <property type="entry name" value="Nitrite and sulphite reductase 4Fe-4S domain-like"/>
    <property type="match status" value="1"/>
</dbReference>
<dbReference type="GO" id="GO:0051536">
    <property type="term" value="F:iron-sulfur cluster binding"/>
    <property type="evidence" value="ECO:0007669"/>
    <property type="project" value="UniProtKB-KW"/>
</dbReference>
<dbReference type="GO" id="GO:0016491">
    <property type="term" value="F:oxidoreductase activity"/>
    <property type="evidence" value="ECO:0007669"/>
    <property type="project" value="InterPro"/>
</dbReference>
<dbReference type="Gene3D" id="3.30.413.10">
    <property type="entry name" value="Sulfite Reductase Hemoprotein, domain 1"/>
    <property type="match status" value="1"/>
</dbReference>
<keyword evidence="6" id="KW-1185">Reference proteome</keyword>
<dbReference type="KEGG" id="cheb:HH215_05920"/>
<dbReference type="GO" id="GO:0020037">
    <property type="term" value="F:heme binding"/>
    <property type="evidence" value="ECO:0007669"/>
    <property type="project" value="InterPro"/>
</dbReference>
<accession>A0A7Z2ZQC7</accession>
<name>A0A7Z2ZQC7_9BACL</name>
<keyword evidence="2" id="KW-0408">Iron</keyword>
<keyword evidence="1" id="KW-0479">Metal-binding</keyword>
<evidence type="ECO:0000313" key="6">
    <source>
        <dbReference type="Proteomes" id="UP000502248"/>
    </source>
</evidence>
<evidence type="ECO:0000256" key="2">
    <source>
        <dbReference type="ARBA" id="ARBA00023004"/>
    </source>
</evidence>
<gene>
    <name evidence="5" type="ORF">HH215_05920</name>
</gene>
<evidence type="ECO:0000313" key="5">
    <source>
        <dbReference type="EMBL" id="QJD88009.1"/>
    </source>
</evidence>
<protein>
    <submittedName>
        <fullName evidence="5">Nitrite reductase</fullName>
    </submittedName>
</protein>
<dbReference type="GO" id="GO:0046872">
    <property type="term" value="F:metal ion binding"/>
    <property type="evidence" value="ECO:0007669"/>
    <property type="project" value="UniProtKB-KW"/>
</dbReference>
<evidence type="ECO:0000259" key="4">
    <source>
        <dbReference type="Pfam" id="PF01077"/>
    </source>
</evidence>
<sequence>MTPFKQLYVFVDESKFSEAEEELAKAGLRVLPTGSTTKNLQACNFCKGHEEAGLSFALRLDEAISGMEVPVPIKIGYAGCALGTSEPLTKDISVVKMRDVYDLYVGGDVKGIKAKLAKLFMSGIREERVIPIILEIIDYYRTHAKGKEKFTKYIDRINLKEVING</sequence>
<evidence type="ECO:0000256" key="1">
    <source>
        <dbReference type="ARBA" id="ARBA00022723"/>
    </source>
</evidence>
<evidence type="ECO:0000256" key="3">
    <source>
        <dbReference type="ARBA" id="ARBA00023014"/>
    </source>
</evidence>
<dbReference type="Pfam" id="PF01077">
    <property type="entry name" value="NIR_SIR"/>
    <property type="match status" value="1"/>
</dbReference>